<dbReference type="AlphaFoldDB" id="A0A7Y6BT96"/>
<feature type="transmembrane region" description="Helical" evidence="1">
    <location>
        <begin position="76"/>
        <end position="92"/>
    </location>
</feature>
<keyword evidence="1" id="KW-0812">Transmembrane</keyword>
<proteinExistence type="predicted"/>
<organism evidence="2 3">
    <name type="scientific">Paenibacillus xylanilyticus</name>
    <dbReference type="NCBI Taxonomy" id="248903"/>
    <lineage>
        <taxon>Bacteria</taxon>
        <taxon>Bacillati</taxon>
        <taxon>Bacillota</taxon>
        <taxon>Bacilli</taxon>
        <taxon>Bacillales</taxon>
        <taxon>Paenibacillaceae</taxon>
        <taxon>Paenibacillus</taxon>
    </lineage>
</organism>
<evidence type="ECO:0000313" key="2">
    <source>
        <dbReference type="EMBL" id="NUU74429.1"/>
    </source>
</evidence>
<evidence type="ECO:0000256" key="1">
    <source>
        <dbReference type="SAM" id="Phobius"/>
    </source>
</evidence>
<dbReference type="RefSeq" id="WP_175394346.1">
    <property type="nucleotide sequence ID" value="NZ_JABMCB010000146.1"/>
</dbReference>
<feature type="transmembrane region" description="Helical" evidence="1">
    <location>
        <begin position="127"/>
        <end position="148"/>
    </location>
</feature>
<feature type="transmembrane region" description="Helical" evidence="1">
    <location>
        <begin position="164"/>
        <end position="181"/>
    </location>
</feature>
<protein>
    <submittedName>
        <fullName evidence="2">Uncharacterized protein</fullName>
    </submittedName>
</protein>
<reference evidence="2 3" key="1">
    <citation type="submission" date="2020-05" db="EMBL/GenBank/DDBJ databases">
        <title>Genome Sequencing of Type Strains.</title>
        <authorList>
            <person name="Lemaire J.F."/>
            <person name="Inderbitzin P."/>
            <person name="Gregorio O.A."/>
            <person name="Collins S.B."/>
            <person name="Wespe N."/>
            <person name="Knight-Connoni V."/>
        </authorList>
    </citation>
    <scope>NUCLEOTIDE SEQUENCE [LARGE SCALE GENOMIC DNA]</scope>
    <source>
        <strain evidence="2 3">LMG 21957</strain>
    </source>
</reference>
<name>A0A7Y6BT96_9BACL</name>
<feature type="transmembrane region" description="Helical" evidence="1">
    <location>
        <begin position="98"/>
        <end position="115"/>
    </location>
</feature>
<keyword evidence="1" id="KW-0472">Membrane</keyword>
<accession>A0A7Y6BT96</accession>
<keyword evidence="3" id="KW-1185">Reference proteome</keyword>
<keyword evidence="1" id="KW-1133">Transmembrane helix</keyword>
<dbReference type="EMBL" id="JABMCB010000146">
    <property type="protein sequence ID" value="NUU74429.1"/>
    <property type="molecule type" value="Genomic_DNA"/>
</dbReference>
<comment type="caution">
    <text evidence="2">The sequence shown here is derived from an EMBL/GenBank/DDBJ whole genome shotgun (WGS) entry which is preliminary data.</text>
</comment>
<feature type="transmembrane region" description="Helical" evidence="1">
    <location>
        <begin position="7"/>
        <end position="31"/>
    </location>
</feature>
<dbReference type="Proteomes" id="UP000526125">
    <property type="component" value="Unassembled WGS sequence"/>
</dbReference>
<evidence type="ECO:0000313" key="3">
    <source>
        <dbReference type="Proteomes" id="UP000526125"/>
    </source>
</evidence>
<gene>
    <name evidence="2" type="ORF">HP552_04050</name>
</gene>
<feature type="transmembrane region" description="Helical" evidence="1">
    <location>
        <begin position="46"/>
        <end position="69"/>
    </location>
</feature>
<sequence>MKMVYSLLGSIITVLALYLFAIPLINIFYIGTLPDEGPGIFPGLRIFLSSLVVLPVLILLFFGLYIIFYKKMNLQGLIYGGIIGLWLFSVLMELSPLSMYYYLPLIAIVACYFLVKPSRSDQVLNWTLLGTIFGWIITYLLVIVIRAVQNSLTSYFNFDPSQKILVFVGILLFGISGWFIGKRRTSS</sequence>